<feature type="repeat" description="WD" evidence="6">
    <location>
        <begin position="218"/>
        <end position="252"/>
    </location>
</feature>
<dbReference type="PROSITE" id="PS50082">
    <property type="entry name" value="WD_REPEATS_2"/>
    <property type="match status" value="4"/>
</dbReference>
<dbReference type="EMBL" id="CALOZG010000008">
    <property type="protein sequence ID" value="CAH4029240.1"/>
    <property type="molecule type" value="Genomic_DNA"/>
</dbReference>
<dbReference type="InterPro" id="IPR036322">
    <property type="entry name" value="WD40_repeat_dom_sf"/>
</dbReference>
<dbReference type="PANTHER" id="PTHR22852:SF0">
    <property type="entry name" value="DENTICLELESS PROTEIN HOMOLOG"/>
    <property type="match status" value="1"/>
</dbReference>
<gene>
    <name evidence="8" type="ORF">PIBRA_LOCUS6014</name>
</gene>
<feature type="compositionally biased region" description="Polar residues" evidence="7">
    <location>
        <begin position="434"/>
        <end position="452"/>
    </location>
</feature>
<feature type="region of interest" description="Disordered" evidence="7">
    <location>
        <begin position="480"/>
        <end position="504"/>
    </location>
</feature>
<dbReference type="OrthoDB" id="2096344at2759"/>
<dbReference type="Proteomes" id="UP001152562">
    <property type="component" value="Unassembled WGS sequence"/>
</dbReference>
<evidence type="ECO:0000256" key="5">
    <source>
        <dbReference type="ARBA" id="ARBA00038344"/>
    </source>
</evidence>
<feature type="repeat" description="WD" evidence="6">
    <location>
        <begin position="138"/>
        <end position="180"/>
    </location>
</feature>
<keyword evidence="9" id="KW-1185">Reference proteome</keyword>
<evidence type="ECO:0000256" key="1">
    <source>
        <dbReference type="ARBA" id="ARBA00004906"/>
    </source>
</evidence>
<evidence type="ECO:0000313" key="9">
    <source>
        <dbReference type="Proteomes" id="UP001152562"/>
    </source>
</evidence>
<accession>A0A9P0TJ16</accession>
<dbReference type="PANTHER" id="PTHR22852">
    <property type="entry name" value="LETHAL 2 DENTICLELESS PROTEIN RETINOIC ACID-REGULATED NUCLEAR MATRIX-ASSOCIATED PROTEIN"/>
    <property type="match status" value="1"/>
</dbReference>
<keyword evidence="4" id="KW-0833">Ubl conjugation pathway</keyword>
<evidence type="ECO:0000256" key="6">
    <source>
        <dbReference type="PROSITE-ProRule" id="PRU00221"/>
    </source>
</evidence>
<dbReference type="PROSITE" id="PS00678">
    <property type="entry name" value="WD_REPEATS_1"/>
    <property type="match status" value="1"/>
</dbReference>
<feature type="region of interest" description="Disordered" evidence="7">
    <location>
        <begin position="617"/>
        <end position="670"/>
    </location>
</feature>
<keyword evidence="3" id="KW-0677">Repeat</keyword>
<dbReference type="GO" id="GO:0005634">
    <property type="term" value="C:nucleus"/>
    <property type="evidence" value="ECO:0007669"/>
    <property type="project" value="TreeGrafter"/>
</dbReference>
<comment type="caution">
    <text evidence="8">The sequence shown here is derived from an EMBL/GenBank/DDBJ whole genome shotgun (WGS) entry which is preliminary data.</text>
</comment>
<dbReference type="InterPro" id="IPR051865">
    <property type="entry name" value="WD-repeat_CDT2_adapter"/>
</dbReference>
<feature type="region of interest" description="Disordered" evidence="7">
    <location>
        <begin position="427"/>
        <end position="455"/>
    </location>
</feature>
<feature type="repeat" description="WD" evidence="6">
    <location>
        <begin position="94"/>
        <end position="135"/>
    </location>
</feature>
<evidence type="ECO:0000256" key="3">
    <source>
        <dbReference type="ARBA" id="ARBA00022737"/>
    </source>
</evidence>
<dbReference type="GO" id="GO:0030674">
    <property type="term" value="F:protein-macromolecule adaptor activity"/>
    <property type="evidence" value="ECO:0007669"/>
    <property type="project" value="TreeGrafter"/>
</dbReference>
<feature type="repeat" description="WD" evidence="6">
    <location>
        <begin position="322"/>
        <end position="352"/>
    </location>
</feature>
<comment type="pathway">
    <text evidence="1">Protein modification; protein ubiquitination.</text>
</comment>
<protein>
    <recommendedName>
        <fullName evidence="10">Protein lethal(2)denticleless</fullName>
    </recommendedName>
</protein>
<reference evidence="8" key="1">
    <citation type="submission" date="2022-05" db="EMBL/GenBank/DDBJ databases">
        <authorList>
            <person name="Okamura Y."/>
        </authorList>
    </citation>
    <scope>NUCLEOTIDE SEQUENCE</scope>
</reference>
<feature type="compositionally biased region" description="Polar residues" evidence="7">
    <location>
        <begin position="626"/>
        <end position="644"/>
    </location>
</feature>
<evidence type="ECO:0000256" key="7">
    <source>
        <dbReference type="SAM" id="MobiDB-lite"/>
    </source>
</evidence>
<proteinExistence type="inferred from homology"/>
<keyword evidence="2 6" id="KW-0853">WD repeat</keyword>
<dbReference type="InterPro" id="IPR019775">
    <property type="entry name" value="WD40_repeat_CS"/>
</dbReference>
<evidence type="ECO:0000313" key="8">
    <source>
        <dbReference type="EMBL" id="CAH4029240.1"/>
    </source>
</evidence>
<evidence type="ECO:0000256" key="2">
    <source>
        <dbReference type="ARBA" id="ARBA00022574"/>
    </source>
</evidence>
<sequence>MNNLQSVIDRQLGIYGRFNYDNILKRFVVHEDESYYGLQSNAQAANFDQDSPIFACRFSEASGYEHIVALADEDGLVTIQDTSTASKANSLEGFQCHDNAVFDLAWMPKHMNFVTVSGDHTASLWNVAESAPRRVVLFTHHTRSVKTAVFRPQEPAVFATGARDGRILIWDVRANNQPSVVVKPDNCLVNCHSLSFTPKTPGSHSKRARLDPHRAISVTGLVFQDDQTLISCGECDGIIKVWDLRKNYSVHRREPLPKHAIPYCGMSTKNGYTNLIIDNARMRLYASCMDNYIYCFNISTYNTIPEQRYRGHENSTFYIKTSLSPDSMYLVSGSSDKNAYIWNVKYSDPIVKLTGHWAEVTCAAWCQKGDVKIVTCSDDARHKIWRIGRECLEDDVKYEGKAEIVPRRDISHPDLWKARHIDLTPNSLKRRLGSNRSSSQSPKRMRTESTTGRKTKRCLTNLMNASKGEESLAKRLRPDVIPEEEEPKLLPAGSKRHLNDDRDSGMKLYNSDPTQTTSECYIAQASCSFTTPTKNYEKKSYKLLSPKSPKAISPSTMSNRTPVKVTPSKVRIISFSTPTENLPNYVLTGEAPHLSLMSPVKKKQDTTNWLTLMVRQKKGKVEDKGQITSAPLSPKDQNTPTRRNSATERPPKTNKPGALLKYFSVSRREN</sequence>
<evidence type="ECO:0008006" key="10">
    <source>
        <dbReference type="Google" id="ProtNLM"/>
    </source>
</evidence>
<evidence type="ECO:0000256" key="4">
    <source>
        <dbReference type="ARBA" id="ARBA00022786"/>
    </source>
</evidence>
<comment type="similarity">
    <text evidence="5">Belongs to the WD repeat cdt2 family.</text>
</comment>
<dbReference type="SUPFAM" id="SSF50978">
    <property type="entry name" value="WD40 repeat-like"/>
    <property type="match status" value="1"/>
</dbReference>
<dbReference type="AlphaFoldDB" id="A0A9P0TJ16"/>
<dbReference type="PROSITE" id="PS50294">
    <property type="entry name" value="WD_REPEATS_REGION"/>
    <property type="match status" value="2"/>
</dbReference>
<dbReference type="GO" id="GO:0007095">
    <property type="term" value="P:mitotic G2 DNA damage checkpoint signaling"/>
    <property type="evidence" value="ECO:0007669"/>
    <property type="project" value="TreeGrafter"/>
</dbReference>
<name>A0A9P0TJ16_PIEBR</name>
<dbReference type="Gene3D" id="2.130.10.10">
    <property type="entry name" value="YVTN repeat-like/Quinoprotein amine dehydrogenase"/>
    <property type="match status" value="2"/>
</dbReference>
<dbReference type="InterPro" id="IPR001680">
    <property type="entry name" value="WD40_rpt"/>
</dbReference>
<dbReference type="GO" id="GO:0043161">
    <property type="term" value="P:proteasome-mediated ubiquitin-dependent protein catabolic process"/>
    <property type="evidence" value="ECO:0007669"/>
    <property type="project" value="TreeGrafter"/>
</dbReference>
<dbReference type="Pfam" id="PF00400">
    <property type="entry name" value="WD40"/>
    <property type="match status" value="5"/>
</dbReference>
<dbReference type="InterPro" id="IPR015943">
    <property type="entry name" value="WD40/YVTN_repeat-like_dom_sf"/>
</dbReference>
<dbReference type="SMART" id="SM00320">
    <property type="entry name" value="WD40"/>
    <property type="match status" value="6"/>
</dbReference>
<dbReference type="CDD" id="cd00200">
    <property type="entry name" value="WD40"/>
    <property type="match status" value="1"/>
</dbReference>
<organism evidence="8 9">
    <name type="scientific">Pieris brassicae</name>
    <name type="common">White butterfly</name>
    <name type="synonym">Large white butterfly</name>
    <dbReference type="NCBI Taxonomy" id="7116"/>
    <lineage>
        <taxon>Eukaryota</taxon>
        <taxon>Metazoa</taxon>
        <taxon>Ecdysozoa</taxon>
        <taxon>Arthropoda</taxon>
        <taxon>Hexapoda</taxon>
        <taxon>Insecta</taxon>
        <taxon>Pterygota</taxon>
        <taxon>Neoptera</taxon>
        <taxon>Endopterygota</taxon>
        <taxon>Lepidoptera</taxon>
        <taxon>Glossata</taxon>
        <taxon>Ditrysia</taxon>
        <taxon>Papilionoidea</taxon>
        <taxon>Pieridae</taxon>
        <taxon>Pierinae</taxon>
        <taxon>Pieris</taxon>
    </lineage>
</organism>